<proteinExistence type="predicted"/>
<dbReference type="Proteomes" id="UP001195483">
    <property type="component" value="Unassembled WGS sequence"/>
</dbReference>
<reference evidence="2" key="2">
    <citation type="journal article" date="2021" name="Genome Biol. Evol.">
        <title>Developing a high-quality reference genome for a parasitic bivalve with doubly uniparental inheritance (Bivalvia: Unionida).</title>
        <authorList>
            <person name="Smith C.H."/>
        </authorList>
    </citation>
    <scope>NUCLEOTIDE SEQUENCE</scope>
    <source>
        <strain evidence="2">CHS0354</strain>
        <tissue evidence="2">Mantle</tissue>
    </source>
</reference>
<comment type="caution">
    <text evidence="2">The sequence shown here is derived from an EMBL/GenBank/DDBJ whole genome shotgun (WGS) entry which is preliminary data.</text>
</comment>
<reference evidence="2" key="3">
    <citation type="submission" date="2023-05" db="EMBL/GenBank/DDBJ databases">
        <authorList>
            <person name="Smith C.H."/>
        </authorList>
    </citation>
    <scope>NUCLEOTIDE SEQUENCE</scope>
    <source>
        <strain evidence="2">CHS0354</strain>
        <tissue evidence="2">Mantle</tissue>
    </source>
</reference>
<evidence type="ECO:0000313" key="3">
    <source>
        <dbReference type="Proteomes" id="UP001195483"/>
    </source>
</evidence>
<reference evidence="2" key="1">
    <citation type="journal article" date="2021" name="Genome Biol. Evol.">
        <title>A High-Quality Reference Genome for a Parasitic Bivalve with Doubly Uniparental Inheritance (Bivalvia: Unionida).</title>
        <authorList>
            <person name="Smith C.H."/>
        </authorList>
    </citation>
    <scope>NUCLEOTIDE SEQUENCE</scope>
    <source>
        <strain evidence="2">CHS0354</strain>
    </source>
</reference>
<dbReference type="EMBL" id="JAEAOA010001325">
    <property type="protein sequence ID" value="KAK3612030.1"/>
    <property type="molecule type" value="Genomic_DNA"/>
</dbReference>
<feature type="region of interest" description="Disordered" evidence="1">
    <location>
        <begin position="178"/>
        <end position="208"/>
    </location>
</feature>
<name>A0AAE0WGY1_9BIVA</name>
<protein>
    <submittedName>
        <fullName evidence="2">Uncharacterized protein</fullName>
    </submittedName>
</protein>
<evidence type="ECO:0000256" key="1">
    <source>
        <dbReference type="SAM" id="MobiDB-lite"/>
    </source>
</evidence>
<evidence type="ECO:0000313" key="2">
    <source>
        <dbReference type="EMBL" id="KAK3612030.1"/>
    </source>
</evidence>
<organism evidence="2 3">
    <name type="scientific">Potamilus streckersoni</name>
    <dbReference type="NCBI Taxonomy" id="2493646"/>
    <lineage>
        <taxon>Eukaryota</taxon>
        <taxon>Metazoa</taxon>
        <taxon>Spiralia</taxon>
        <taxon>Lophotrochozoa</taxon>
        <taxon>Mollusca</taxon>
        <taxon>Bivalvia</taxon>
        <taxon>Autobranchia</taxon>
        <taxon>Heteroconchia</taxon>
        <taxon>Palaeoheterodonta</taxon>
        <taxon>Unionida</taxon>
        <taxon>Unionoidea</taxon>
        <taxon>Unionidae</taxon>
        <taxon>Ambleminae</taxon>
        <taxon>Lampsilini</taxon>
        <taxon>Potamilus</taxon>
    </lineage>
</organism>
<sequence length="208" mass="22555">MGQELSGPIGHLTNHLTRSTLDLAGSTSAAGVADKVAESTNRERTLMVRDLTKGHLRELLTNTYIMKLAPYIRCRSEIGSPCIASHFCSQEEIEKFQKENDGFPLPSTKEDLEAFDQAAFIYQPVQHLSSSSPEPPASPSIPASSSGTVPSRTDKTREVPVPDLHALRTKLQKIQSFSIPTSPTVHSPCHFPTESHGSSFGGVSESKV</sequence>
<accession>A0AAE0WGY1</accession>
<gene>
    <name evidence="2" type="ORF">CHS0354_021707</name>
</gene>
<dbReference type="AlphaFoldDB" id="A0AAE0WGY1"/>
<feature type="region of interest" description="Disordered" evidence="1">
    <location>
        <begin position="126"/>
        <end position="163"/>
    </location>
</feature>
<keyword evidence="3" id="KW-1185">Reference proteome</keyword>